<evidence type="ECO:0000313" key="2">
    <source>
        <dbReference type="Proteomes" id="UP000499080"/>
    </source>
</evidence>
<keyword evidence="2" id="KW-1185">Reference proteome</keyword>
<name>A0A4Y2F332_ARAVE</name>
<evidence type="ECO:0000313" key="1">
    <source>
        <dbReference type="EMBL" id="GBM35962.1"/>
    </source>
</evidence>
<gene>
    <name evidence="1" type="ORF">AVEN_201677_1</name>
</gene>
<evidence type="ECO:0008006" key="3">
    <source>
        <dbReference type="Google" id="ProtNLM"/>
    </source>
</evidence>
<dbReference type="Proteomes" id="UP000499080">
    <property type="component" value="Unassembled WGS sequence"/>
</dbReference>
<protein>
    <recommendedName>
        <fullName evidence="3">DUF4817 domain-containing protein</fullName>
    </recommendedName>
</protein>
<comment type="caution">
    <text evidence="1">The sequence shown here is derived from an EMBL/GenBank/DDBJ whole genome shotgun (WGS) entry which is preliminary data.</text>
</comment>
<reference evidence="1 2" key="1">
    <citation type="journal article" date="2019" name="Sci. Rep.">
        <title>Orb-weaving spider Araneus ventricosus genome elucidates the spidroin gene catalogue.</title>
        <authorList>
            <person name="Kono N."/>
            <person name="Nakamura H."/>
            <person name="Ohtoshi R."/>
            <person name="Moran D.A.P."/>
            <person name="Shinohara A."/>
            <person name="Yoshida Y."/>
            <person name="Fujiwara M."/>
            <person name="Mori M."/>
            <person name="Tomita M."/>
            <person name="Arakawa K."/>
        </authorList>
    </citation>
    <scope>NUCLEOTIDE SEQUENCE [LARGE SCALE GENOMIC DNA]</scope>
</reference>
<dbReference type="EMBL" id="BGPR01000799">
    <property type="protein sequence ID" value="GBM35962.1"/>
    <property type="molecule type" value="Genomic_DNA"/>
</dbReference>
<sequence length="122" mass="14054">MARSPTKGTRRLFAQMGIRLSSVARSLQANKCHPHKLQMLQHLTEDDSDRRVEFYAPSCTIPQHITRPFSPCSFGRIRDRSCTIPQHITRPFSPCSFGRIKDRVTMHPDYVRTDQISSSRPD</sequence>
<accession>A0A4Y2F332</accession>
<proteinExistence type="predicted"/>
<dbReference type="AlphaFoldDB" id="A0A4Y2F332"/>
<organism evidence="1 2">
    <name type="scientific">Araneus ventricosus</name>
    <name type="common">Orbweaver spider</name>
    <name type="synonym">Epeira ventricosa</name>
    <dbReference type="NCBI Taxonomy" id="182803"/>
    <lineage>
        <taxon>Eukaryota</taxon>
        <taxon>Metazoa</taxon>
        <taxon>Ecdysozoa</taxon>
        <taxon>Arthropoda</taxon>
        <taxon>Chelicerata</taxon>
        <taxon>Arachnida</taxon>
        <taxon>Araneae</taxon>
        <taxon>Araneomorphae</taxon>
        <taxon>Entelegynae</taxon>
        <taxon>Araneoidea</taxon>
        <taxon>Araneidae</taxon>
        <taxon>Araneus</taxon>
    </lineage>
</organism>